<dbReference type="AlphaFoldDB" id="A0A2N3HS02"/>
<proteinExistence type="predicted"/>
<gene>
    <name evidence="2" type="ORF">BZG02_17735</name>
</gene>
<sequence>MAKTLNYNHMKIGIIICDRYRNCAGGKCFRAMQNREGAFDIYKKEDPLEIVGYTSCGGCPGGNIEYVPEEMIKNGVEAIHLATGLVVGYPPCPYVSHFKKFIEEKYKIKVVVGTHPIPQKYFITHENMETWRTNEWQSLIQPTLVTSDLRLKYD</sequence>
<organism evidence="2 3">
    <name type="scientific">Labilibaculum filiforme</name>
    <dbReference type="NCBI Taxonomy" id="1940526"/>
    <lineage>
        <taxon>Bacteria</taxon>
        <taxon>Pseudomonadati</taxon>
        <taxon>Bacteroidota</taxon>
        <taxon>Bacteroidia</taxon>
        <taxon>Marinilabiliales</taxon>
        <taxon>Marinifilaceae</taxon>
        <taxon>Labilibaculum</taxon>
    </lineage>
</organism>
<feature type="domain" description="CGGC" evidence="1">
    <location>
        <begin position="11"/>
        <end position="115"/>
    </location>
</feature>
<dbReference type="Pfam" id="PF08821">
    <property type="entry name" value="CGGC"/>
    <property type="match status" value="1"/>
</dbReference>
<dbReference type="SMART" id="SM01078">
    <property type="entry name" value="CGGC"/>
    <property type="match status" value="1"/>
</dbReference>
<dbReference type="InterPro" id="IPR014925">
    <property type="entry name" value="CGGC_dom"/>
</dbReference>
<keyword evidence="3" id="KW-1185">Reference proteome</keyword>
<dbReference type="EMBL" id="MVDD01000020">
    <property type="protein sequence ID" value="PKQ60845.1"/>
    <property type="molecule type" value="Genomic_DNA"/>
</dbReference>
<reference evidence="2 3" key="1">
    <citation type="journal article" date="2017" name="Front. Microbiol.">
        <title>Labilibaculum manganireducens gen. nov., sp. nov. and Labilibaculum filiforme sp. nov., Novel Bacteroidetes Isolated from Subsurface Sediments of the Baltic Sea.</title>
        <authorList>
            <person name="Vandieken V."/>
            <person name="Marshall I.P."/>
            <person name="Niemann H."/>
            <person name="Engelen B."/>
            <person name="Cypionka H."/>
        </authorList>
    </citation>
    <scope>NUCLEOTIDE SEQUENCE [LARGE SCALE GENOMIC DNA]</scope>
    <source>
        <strain evidence="2 3">59.16B</strain>
    </source>
</reference>
<evidence type="ECO:0000313" key="2">
    <source>
        <dbReference type="EMBL" id="PKQ60845.1"/>
    </source>
</evidence>
<evidence type="ECO:0000313" key="3">
    <source>
        <dbReference type="Proteomes" id="UP000233535"/>
    </source>
</evidence>
<evidence type="ECO:0000259" key="1">
    <source>
        <dbReference type="SMART" id="SM01078"/>
    </source>
</evidence>
<name>A0A2N3HS02_9BACT</name>
<comment type="caution">
    <text evidence="2">The sequence shown here is derived from an EMBL/GenBank/DDBJ whole genome shotgun (WGS) entry which is preliminary data.</text>
</comment>
<accession>A0A2N3HS02</accession>
<protein>
    <submittedName>
        <fullName evidence="2">CGGC domain-containing protein</fullName>
    </submittedName>
</protein>
<dbReference type="Proteomes" id="UP000233535">
    <property type="component" value="Unassembled WGS sequence"/>
</dbReference>